<proteinExistence type="predicted"/>
<dbReference type="AlphaFoldDB" id="D4H2F5"/>
<dbReference type="PaxDb" id="522772-Dacet_2184"/>
<keyword evidence="1" id="KW-0732">Signal</keyword>
<sequence length="314" mass="34536" precursor="true">MKKGLTCIFLAVFALSANAKEIDKSMIPVGAVNMSNGVVFAKGEFGIITKNHYTVKDEIYSGTDEADFNPAMGSSQVKKLTVNMTQVALRYGIGNGFDIRLIVPYISKELEAGAGTPGGIMKKKFDTSGLGDLKLLSRYQIMNQMKGAPFFLQAGLGLKLPTGESEEKKDGTYMPMGVQSGSGSTDYLAEAGLTKLLGRHRLDMYLLYMYTTEGSQDFEFGNVFQYNLGYNFSLTKFFDLELEFNGKTQAKNKQNGKSIDASGGTFYALTPGFHIRKGQQIHFSLGVPYTIYRDVNGTQPTEDLSLVARFTVRF</sequence>
<dbReference type="EMBL" id="CP001968">
    <property type="protein sequence ID" value="ADD68946.1"/>
    <property type="molecule type" value="Genomic_DNA"/>
</dbReference>
<evidence type="ECO:0000313" key="2">
    <source>
        <dbReference type="EMBL" id="ADD68946.1"/>
    </source>
</evidence>
<dbReference type="KEGG" id="dap:Dacet_2184"/>
<evidence type="ECO:0008006" key="4">
    <source>
        <dbReference type="Google" id="ProtNLM"/>
    </source>
</evidence>
<keyword evidence="3" id="KW-1185">Reference proteome</keyword>
<dbReference type="HOGENOM" id="CLU_884878_0_0_0"/>
<evidence type="ECO:0000313" key="3">
    <source>
        <dbReference type="Proteomes" id="UP000002012"/>
    </source>
</evidence>
<accession>D4H2F5</accession>
<feature type="signal peptide" evidence="1">
    <location>
        <begin position="1"/>
        <end position="19"/>
    </location>
</feature>
<dbReference type="Proteomes" id="UP000002012">
    <property type="component" value="Chromosome"/>
</dbReference>
<dbReference type="eggNOG" id="COG4313">
    <property type="taxonomic scope" value="Bacteria"/>
</dbReference>
<gene>
    <name evidence="2" type="ordered locus">Dacet_2184</name>
</gene>
<reference evidence="2 3" key="1">
    <citation type="journal article" date="2010" name="Stand. Genomic Sci.">
        <title>Complete genome sequence of Denitrovibrio acetiphilus type strain (N2460).</title>
        <authorList>
            <person name="Kiss H."/>
            <person name="Lang E."/>
            <person name="Lapidus A."/>
            <person name="Copeland A."/>
            <person name="Nolan M."/>
            <person name="Glavina Del Rio T."/>
            <person name="Chen F."/>
            <person name="Lucas S."/>
            <person name="Tice H."/>
            <person name="Cheng J.F."/>
            <person name="Han C."/>
            <person name="Goodwin L."/>
            <person name="Pitluck S."/>
            <person name="Liolios K."/>
            <person name="Pati A."/>
            <person name="Ivanova N."/>
            <person name="Mavromatis K."/>
            <person name="Chen A."/>
            <person name="Palaniappan K."/>
            <person name="Land M."/>
            <person name="Hauser L."/>
            <person name="Chang Y.J."/>
            <person name="Jeffries C.D."/>
            <person name="Detter J.C."/>
            <person name="Brettin T."/>
            <person name="Spring S."/>
            <person name="Rohde M."/>
            <person name="Goker M."/>
            <person name="Woyke T."/>
            <person name="Bristow J."/>
            <person name="Eisen J.A."/>
            <person name="Markowitz V."/>
            <person name="Hugenholtz P."/>
            <person name="Kyrpides N.C."/>
            <person name="Klenk H.P."/>
        </authorList>
    </citation>
    <scope>NUCLEOTIDE SEQUENCE [LARGE SCALE GENOMIC DNA]</scope>
    <source>
        <strain evidence="3">DSM 12809 / NBRC 114555 / N2460</strain>
    </source>
</reference>
<name>D4H2F5_DENA2</name>
<evidence type="ECO:0000256" key="1">
    <source>
        <dbReference type="SAM" id="SignalP"/>
    </source>
</evidence>
<dbReference type="OrthoDB" id="5450709at2"/>
<dbReference type="STRING" id="522772.Dacet_2184"/>
<dbReference type="RefSeq" id="WP_013011449.1">
    <property type="nucleotide sequence ID" value="NC_013943.1"/>
</dbReference>
<organism evidence="2 3">
    <name type="scientific">Denitrovibrio acetiphilus (strain DSM 12809 / NBRC 114555 / N2460)</name>
    <dbReference type="NCBI Taxonomy" id="522772"/>
    <lineage>
        <taxon>Bacteria</taxon>
        <taxon>Pseudomonadati</taxon>
        <taxon>Deferribacterota</taxon>
        <taxon>Deferribacteres</taxon>
        <taxon>Deferribacterales</taxon>
        <taxon>Geovibrionaceae</taxon>
        <taxon>Denitrovibrio</taxon>
    </lineage>
</organism>
<dbReference type="InParanoid" id="D4H2F5"/>
<dbReference type="TCDB" id="9.B.153.2.3">
    <property type="family name" value="the putative beta-barrel porin/alpha amylase or phenol_meta-deg (bbp/aa) family"/>
</dbReference>
<protein>
    <recommendedName>
        <fullName evidence="4">Transporter</fullName>
    </recommendedName>
</protein>
<feature type="chain" id="PRO_5003057600" description="Transporter" evidence="1">
    <location>
        <begin position="20"/>
        <end position="314"/>
    </location>
</feature>